<dbReference type="InterPro" id="IPR012675">
    <property type="entry name" value="Beta-grasp_dom_sf"/>
</dbReference>
<dbReference type="InterPro" id="IPR017938">
    <property type="entry name" value="Riboflavin_synthase-like_b-brl"/>
</dbReference>
<dbReference type="GO" id="GO:0051536">
    <property type="term" value="F:iron-sulfur cluster binding"/>
    <property type="evidence" value="ECO:0007669"/>
    <property type="project" value="InterPro"/>
</dbReference>
<dbReference type="PRINTS" id="PR00371">
    <property type="entry name" value="FPNCR"/>
</dbReference>
<evidence type="ECO:0000313" key="4">
    <source>
        <dbReference type="Proteomes" id="UP000190367"/>
    </source>
</evidence>
<proteinExistence type="predicted"/>
<dbReference type="AlphaFoldDB" id="A0A1T4T7N2"/>
<dbReference type="CDD" id="cd00207">
    <property type="entry name" value="fer2"/>
    <property type="match status" value="1"/>
</dbReference>
<dbReference type="PANTHER" id="PTHR47354:SF5">
    <property type="entry name" value="PROTEIN RFBI"/>
    <property type="match status" value="1"/>
</dbReference>
<dbReference type="InterPro" id="IPR036010">
    <property type="entry name" value="2Fe-2S_ferredoxin-like_sf"/>
</dbReference>
<dbReference type="Pfam" id="PF00111">
    <property type="entry name" value="Fer2"/>
    <property type="match status" value="1"/>
</dbReference>
<keyword evidence="4" id="KW-1185">Reference proteome</keyword>
<dbReference type="InterPro" id="IPR039261">
    <property type="entry name" value="FNR_nucleotide-bd"/>
</dbReference>
<accession>A0A1T4T7N2</accession>
<feature type="domain" description="FAD-binding FR-type" evidence="2">
    <location>
        <begin position="2"/>
        <end position="104"/>
    </location>
</feature>
<dbReference type="Pfam" id="PF00175">
    <property type="entry name" value="NAD_binding_1"/>
    <property type="match status" value="1"/>
</dbReference>
<reference evidence="4" key="1">
    <citation type="submission" date="2017-02" db="EMBL/GenBank/DDBJ databases">
        <authorList>
            <person name="Varghese N."/>
            <person name="Submissions S."/>
        </authorList>
    </citation>
    <scope>NUCLEOTIDE SEQUENCE [LARGE SCALE GENOMIC DNA]</scope>
    <source>
        <strain evidence="4">DSM 22224</strain>
    </source>
</reference>
<gene>
    <name evidence="3" type="ORF">SAMN04488128_104124</name>
</gene>
<organism evidence="3 4">
    <name type="scientific">Chitinophaga eiseniae</name>
    <dbReference type="NCBI Taxonomy" id="634771"/>
    <lineage>
        <taxon>Bacteria</taxon>
        <taxon>Pseudomonadati</taxon>
        <taxon>Bacteroidota</taxon>
        <taxon>Chitinophagia</taxon>
        <taxon>Chitinophagales</taxon>
        <taxon>Chitinophagaceae</taxon>
        <taxon>Chitinophaga</taxon>
    </lineage>
</organism>
<dbReference type="InterPro" id="IPR001709">
    <property type="entry name" value="Flavoprot_Pyr_Nucl_cyt_Rdtase"/>
</dbReference>
<evidence type="ECO:0000259" key="1">
    <source>
        <dbReference type="PROSITE" id="PS51085"/>
    </source>
</evidence>
<evidence type="ECO:0000259" key="2">
    <source>
        <dbReference type="PROSITE" id="PS51384"/>
    </source>
</evidence>
<dbReference type="SUPFAM" id="SSF52343">
    <property type="entry name" value="Ferredoxin reductase-like, C-terminal NADP-linked domain"/>
    <property type="match status" value="1"/>
</dbReference>
<dbReference type="Proteomes" id="UP000190367">
    <property type="component" value="Unassembled WGS sequence"/>
</dbReference>
<dbReference type="PRINTS" id="PR00410">
    <property type="entry name" value="PHEHYDRXLASE"/>
</dbReference>
<dbReference type="Gene3D" id="3.40.50.80">
    <property type="entry name" value="Nucleotide-binding domain of ferredoxin-NADP reductase (FNR) module"/>
    <property type="match status" value="1"/>
</dbReference>
<dbReference type="InterPro" id="IPR050415">
    <property type="entry name" value="MRET"/>
</dbReference>
<protein>
    <submittedName>
        <fullName evidence="3">Ring-1,2-phenylacetyl-CoA epoxidase subunit PaaE</fullName>
    </submittedName>
</protein>
<dbReference type="PROSITE" id="PS51085">
    <property type="entry name" value="2FE2S_FER_2"/>
    <property type="match status" value="1"/>
</dbReference>
<dbReference type="Pfam" id="PF00970">
    <property type="entry name" value="FAD_binding_6"/>
    <property type="match status" value="1"/>
</dbReference>
<dbReference type="InterPro" id="IPR001041">
    <property type="entry name" value="2Fe-2S_ferredoxin-type"/>
</dbReference>
<dbReference type="Gene3D" id="3.10.20.30">
    <property type="match status" value="1"/>
</dbReference>
<dbReference type="STRING" id="634771.SAMN04488128_104124"/>
<dbReference type="SUPFAM" id="SSF54292">
    <property type="entry name" value="2Fe-2S ferredoxin-like"/>
    <property type="match status" value="1"/>
</dbReference>
<name>A0A1T4T7N2_9BACT</name>
<dbReference type="EMBL" id="FUWZ01000004">
    <property type="protein sequence ID" value="SKA36502.1"/>
    <property type="molecule type" value="Genomic_DNA"/>
</dbReference>
<dbReference type="PANTHER" id="PTHR47354">
    <property type="entry name" value="NADH OXIDOREDUCTASE HCR"/>
    <property type="match status" value="1"/>
</dbReference>
<feature type="domain" description="2Fe-2S ferredoxin-type" evidence="1">
    <location>
        <begin position="262"/>
        <end position="351"/>
    </location>
</feature>
<dbReference type="PROSITE" id="PS51384">
    <property type="entry name" value="FAD_FR"/>
    <property type="match status" value="1"/>
</dbReference>
<dbReference type="GO" id="GO:0016491">
    <property type="term" value="F:oxidoreductase activity"/>
    <property type="evidence" value="ECO:0007669"/>
    <property type="project" value="InterPro"/>
</dbReference>
<dbReference type="CDD" id="cd06214">
    <property type="entry name" value="PA_degradation_oxidoreductase_like"/>
    <property type="match status" value="1"/>
</dbReference>
<dbReference type="RefSeq" id="WP_078671489.1">
    <property type="nucleotide sequence ID" value="NZ_FUWZ01000004.1"/>
</dbReference>
<dbReference type="InterPro" id="IPR008333">
    <property type="entry name" value="Cbr1-like_FAD-bd_dom"/>
</dbReference>
<dbReference type="SUPFAM" id="SSF63380">
    <property type="entry name" value="Riboflavin synthase domain-like"/>
    <property type="match status" value="1"/>
</dbReference>
<dbReference type="OrthoDB" id="9789468at2"/>
<dbReference type="InterPro" id="IPR017927">
    <property type="entry name" value="FAD-bd_FR_type"/>
</dbReference>
<dbReference type="Gene3D" id="2.40.30.10">
    <property type="entry name" value="Translation factors"/>
    <property type="match status" value="1"/>
</dbReference>
<sequence>MPLSYTWYTQQVVRETTDTVTIIFDTRGETFQYLAGQFINLTLRIDGQPVTRSYSLSSAPGTDAAPAITIKKVTGGLMSGYITENAENIRSWDIDGPYGAFTLDDDTSNYRHIVLLAGGSGITPLFSIIRTLSLQQPDTRITLLYASRSIPETIFKNALDDWEARHNNIRIQYVLSKHTAAADDPVNIMTGRLNRIIIKKLVKQAIGDTTDPAHFFVCGPTELMKLHEESLASLGIPETHIRLESFSPETTTPAIALPGSTQEVLLHYYEQSNLLEVQPGQTILAAALEERIPLPHSCQSGTCGRCAALLTQGAVHMQQNFALRKEDVDAGYVLLCQAFPLNNEVTVTIEE</sequence>
<dbReference type="InterPro" id="IPR001433">
    <property type="entry name" value="OxRdtase_FAD/NAD-bd"/>
</dbReference>
<evidence type="ECO:0000313" key="3">
    <source>
        <dbReference type="EMBL" id="SKA36502.1"/>
    </source>
</evidence>